<sequence>MTDRTDAAETTDQIGRDRETTASAPAVAAARDNGESLPAGSPTPGDKDGARARPRSSSCPGDGRGREIAPRSLTAPAEPAPAAGPGSSPLGPRFHSANIFEDLRDDDCGDDLHPPWRRVGRGGRLDAGRGGAGGGAVPTHLQNGSGRGESRRDAGRPTPQTVLLRPRERAALGLLVDQAVSWRPAVTTTIARARSHLHCLRCVAGSRWGTSTAMMLQLYSGRPTSRVKWFKTGRAAHSAGARGGGRSTAAASWQWRCPSGSPRHSVGSGGGSGLVQWWWSRLASKRPPGRREVPGPLVLWAGAGRSGGSADPRPGVTRRARCRSEGGWARHRRPLLRVQRPASLLCRLSSRGDGDRRRSHRRADLRRCLRSGSGGREGKTRGPPPARAPPGQ</sequence>
<evidence type="ECO:0000256" key="1">
    <source>
        <dbReference type="SAM" id="MobiDB-lite"/>
    </source>
</evidence>
<feature type="compositionally biased region" description="Low complexity" evidence="1">
    <location>
        <begin position="75"/>
        <end position="89"/>
    </location>
</feature>
<protein>
    <submittedName>
        <fullName evidence="2">Uncharacterized protein</fullName>
    </submittedName>
</protein>
<feature type="region of interest" description="Disordered" evidence="1">
    <location>
        <begin position="300"/>
        <end position="328"/>
    </location>
</feature>
<reference evidence="2" key="1">
    <citation type="submission" date="2019-12" db="EMBL/GenBank/DDBJ databases">
        <title>An insight into the sialome of adult female Ixodes ricinus ticks feeding for 6 days.</title>
        <authorList>
            <person name="Perner J."/>
            <person name="Ribeiro J.M.C."/>
        </authorList>
    </citation>
    <scope>NUCLEOTIDE SEQUENCE</scope>
    <source>
        <strain evidence="2">Semi-engorged</strain>
        <tissue evidence="2">Salivary glands</tissue>
    </source>
</reference>
<dbReference type="AlphaFoldDB" id="A0A6B0V9U9"/>
<feature type="compositionally biased region" description="Pro residues" evidence="1">
    <location>
        <begin position="382"/>
        <end position="392"/>
    </location>
</feature>
<feature type="region of interest" description="Disordered" evidence="1">
    <location>
        <begin position="348"/>
        <end position="392"/>
    </location>
</feature>
<dbReference type="EMBL" id="GIFC01016970">
    <property type="protein sequence ID" value="MXU99053.1"/>
    <property type="molecule type" value="Transcribed_RNA"/>
</dbReference>
<name>A0A6B0V9U9_IXORI</name>
<feature type="region of interest" description="Disordered" evidence="1">
    <location>
        <begin position="111"/>
        <end position="160"/>
    </location>
</feature>
<evidence type="ECO:0000313" key="2">
    <source>
        <dbReference type="EMBL" id="MXU99053.1"/>
    </source>
</evidence>
<feature type="region of interest" description="Disordered" evidence="1">
    <location>
        <begin position="1"/>
        <end position="95"/>
    </location>
</feature>
<proteinExistence type="predicted"/>
<organism evidence="2">
    <name type="scientific">Ixodes ricinus</name>
    <name type="common">Common tick</name>
    <name type="synonym">Acarus ricinus</name>
    <dbReference type="NCBI Taxonomy" id="34613"/>
    <lineage>
        <taxon>Eukaryota</taxon>
        <taxon>Metazoa</taxon>
        <taxon>Ecdysozoa</taxon>
        <taxon>Arthropoda</taxon>
        <taxon>Chelicerata</taxon>
        <taxon>Arachnida</taxon>
        <taxon>Acari</taxon>
        <taxon>Parasitiformes</taxon>
        <taxon>Ixodida</taxon>
        <taxon>Ixodoidea</taxon>
        <taxon>Ixodidae</taxon>
        <taxon>Ixodinae</taxon>
        <taxon>Ixodes</taxon>
    </lineage>
</organism>
<accession>A0A6B0V9U9</accession>